<evidence type="ECO:0000256" key="3">
    <source>
        <dbReference type="PROSITE-ProRule" id="PRU00277"/>
    </source>
</evidence>
<comment type="caution">
    <text evidence="6">The sequence shown here is derived from an EMBL/GenBank/DDBJ whole genome shotgun (WGS) entry which is preliminary data.</text>
</comment>
<organism evidence="6 7">
    <name type="scientific">Candidatus Limisoma intestinavium</name>
    <dbReference type="NCBI Taxonomy" id="2840856"/>
    <lineage>
        <taxon>Bacteria</taxon>
        <taxon>Pseudomonadati</taxon>
        <taxon>Bacteroidota</taxon>
        <taxon>Bacteroidia</taxon>
        <taxon>Bacteroidales</taxon>
        <taxon>Candidatus Limisoma</taxon>
    </lineage>
</organism>
<keyword evidence="3 4" id="KW-0413">Isomerase</keyword>
<accession>A0A9D1IJI0</accession>
<dbReference type="SUPFAM" id="SSF54534">
    <property type="entry name" value="FKBP-like"/>
    <property type="match status" value="1"/>
</dbReference>
<evidence type="ECO:0000256" key="4">
    <source>
        <dbReference type="RuleBase" id="RU003915"/>
    </source>
</evidence>
<gene>
    <name evidence="6" type="ORF">IAD18_00335</name>
</gene>
<evidence type="ECO:0000313" key="7">
    <source>
        <dbReference type="Proteomes" id="UP000824076"/>
    </source>
</evidence>
<comment type="similarity">
    <text evidence="4">Belongs to the FKBP-type PPIase family.</text>
</comment>
<dbReference type="InterPro" id="IPR046357">
    <property type="entry name" value="PPIase_dom_sf"/>
</dbReference>
<dbReference type="EMBL" id="DVMS01000010">
    <property type="protein sequence ID" value="HIU38100.1"/>
    <property type="molecule type" value="Genomic_DNA"/>
</dbReference>
<dbReference type="Pfam" id="PF00254">
    <property type="entry name" value="FKBP_C"/>
    <property type="match status" value="1"/>
</dbReference>
<comment type="catalytic activity">
    <reaction evidence="1 3 4">
        <text>[protein]-peptidylproline (omega=180) = [protein]-peptidylproline (omega=0)</text>
        <dbReference type="Rhea" id="RHEA:16237"/>
        <dbReference type="Rhea" id="RHEA-COMP:10747"/>
        <dbReference type="Rhea" id="RHEA-COMP:10748"/>
        <dbReference type="ChEBI" id="CHEBI:83833"/>
        <dbReference type="ChEBI" id="CHEBI:83834"/>
        <dbReference type="EC" id="5.2.1.8"/>
    </reaction>
</comment>
<dbReference type="AlphaFoldDB" id="A0A9D1IJI0"/>
<dbReference type="PROSITE" id="PS51257">
    <property type="entry name" value="PROKAR_LIPOPROTEIN"/>
    <property type="match status" value="1"/>
</dbReference>
<dbReference type="Gene3D" id="3.10.50.40">
    <property type="match status" value="1"/>
</dbReference>
<proteinExistence type="inferred from homology"/>
<dbReference type="InterPro" id="IPR001179">
    <property type="entry name" value="PPIase_FKBP_dom"/>
</dbReference>
<dbReference type="EC" id="5.2.1.8" evidence="4"/>
<name>A0A9D1IJI0_9BACT</name>
<protein>
    <recommendedName>
        <fullName evidence="4">Peptidyl-prolyl cis-trans isomerase</fullName>
        <ecNumber evidence="4">5.2.1.8</ecNumber>
    </recommendedName>
</protein>
<dbReference type="Proteomes" id="UP000824076">
    <property type="component" value="Unassembled WGS sequence"/>
</dbReference>
<dbReference type="GO" id="GO:0003755">
    <property type="term" value="F:peptidyl-prolyl cis-trans isomerase activity"/>
    <property type="evidence" value="ECO:0007669"/>
    <property type="project" value="UniProtKB-UniRule"/>
</dbReference>
<evidence type="ECO:0000313" key="6">
    <source>
        <dbReference type="EMBL" id="HIU38100.1"/>
    </source>
</evidence>
<dbReference type="PROSITE" id="PS50059">
    <property type="entry name" value="FKBP_PPIASE"/>
    <property type="match status" value="1"/>
</dbReference>
<evidence type="ECO:0000256" key="2">
    <source>
        <dbReference type="ARBA" id="ARBA00023110"/>
    </source>
</evidence>
<keyword evidence="2 3" id="KW-0697">Rotamase</keyword>
<reference evidence="6" key="1">
    <citation type="submission" date="2020-10" db="EMBL/GenBank/DDBJ databases">
        <authorList>
            <person name="Gilroy R."/>
        </authorList>
    </citation>
    <scope>NUCLEOTIDE SEQUENCE</scope>
    <source>
        <strain evidence="6">17073</strain>
    </source>
</reference>
<reference evidence="6" key="2">
    <citation type="journal article" date="2021" name="PeerJ">
        <title>Extensive microbial diversity within the chicken gut microbiome revealed by metagenomics and culture.</title>
        <authorList>
            <person name="Gilroy R."/>
            <person name="Ravi A."/>
            <person name="Getino M."/>
            <person name="Pursley I."/>
            <person name="Horton D.L."/>
            <person name="Alikhan N.F."/>
            <person name="Baker D."/>
            <person name="Gharbi K."/>
            <person name="Hall N."/>
            <person name="Watson M."/>
            <person name="Adriaenssens E.M."/>
            <person name="Foster-Nyarko E."/>
            <person name="Jarju S."/>
            <person name="Secka A."/>
            <person name="Antonio M."/>
            <person name="Oren A."/>
            <person name="Chaudhuri R.R."/>
            <person name="La Ragione R."/>
            <person name="Hildebrand F."/>
            <person name="Pallen M.J."/>
        </authorList>
    </citation>
    <scope>NUCLEOTIDE SEQUENCE</scope>
    <source>
        <strain evidence="6">17073</strain>
    </source>
</reference>
<evidence type="ECO:0000256" key="1">
    <source>
        <dbReference type="ARBA" id="ARBA00000971"/>
    </source>
</evidence>
<sequence length="189" mass="21520">MKKLPLLILLLIVAGACKLDPIEDAWEYYEDWRNDNNQWLAEQEARVDAEGNPYYEKVVPVYDNNAYVLIHYFNDRDLTAGNLSPLATSVVDVKYHMELYDGTAIDSTYLRTEPADSLARFDLSNANYIAGFRIALMAMHVGDSCDVIIPYQQGYTNMGDSYGKVAPYSHLRYRMKLANIAGYEINPVE</sequence>
<feature type="domain" description="PPIase FKBP-type" evidence="5">
    <location>
        <begin position="88"/>
        <end position="181"/>
    </location>
</feature>
<evidence type="ECO:0000259" key="5">
    <source>
        <dbReference type="PROSITE" id="PS50059"/>
    </source>
</evidence>